<organism evidence="1 2">
    <name type="scientific">Aureobasidium pullulans EXF-150</name>
    <dbReference type="NCBI Taxonomy" id="1043002"/>
    <lineage>
        <taxon>Eukaryota</taxon>
        <taxon>Fungi</taxon>
        <taxon>Dikarya</taxon>
        <taxon>Ascomycota</taxon>
        <taxon>Pezizomycotina</taxon>
        <taxon>Dothideomycetes</taxon>
        <taxon>Dothideomycetidae</taxon>
        <taxon>Dothideales</taxon>
        <taxon>Saccotheciaceae</taxon>
        <taxon>Aureobasidium</taxon>
    </lineage>
</organism>
<dbReference type="AlphaFoldDB" id="A0A074X8H7"/>
<gene>
    <name evidence="1" type="ORF">M438DRAFT_71891</name>
</gene>
<reference evidence="1 2" key="1">
    <citation type="journal article" date="2014" name="BMC Genomics">
        <title>Genome sequencing of four Aureobasidium pullulans varieties: biotechnological potential, stress tolerance, and description of new species.</title>
        <authorList>
            <person name="Gostin Ar C."/>
            <person name="Ohm R.A."/>
            <person name="Kogej T."/>
            <person name="Sonjak S."/>
            <person name="Turk M."/>
            <person name="Zajc J."/>
            <person name="Zalar P."/>
            <person name="Grube M."/>
            <person name="Sun H."/>
            <person name="Han J."/>
            <person name="Sharma A."/>
            <person name="Chiniquy J."/>
            <person name="Ngan C.Y."/>
            <person name="Lipzen A."/>
            <person name="Barry K."/>
            <person name="Grigoriev I.V."/>
            <person name="Gunde-Cimerman N."/>
        </authorList>
    </citation>
    <scope>NUCLEOTIDE SEQUENCE [LARGE SCALE GENOMIC DNA]</scope>
    <source>
        <strain evidence="1 2">EXF-150</strain>
    </source>
</reference>
<name>A0A074X8H7_AURPU</name>
<proteinExistence type="predicted"/>
<dbReference type="EMBL" id="KL584990">
    <property type="protein sequence ID" value="KEQ81820.1"/>
    <property type="molecule type" value="Genomic_DNA"/>
</dbReference>
<dbReference type="GeneID" id="40752584"/>
<protein>
    <submittedName>
        <fullName evidence="1">Uncharacterized protein</fullName>
    </submittedName>
</protein>
<accession>A0A074X8H7</accession>
<sequence>MVCRGPSDLLQDNCDKKNKEYTLILPSRPCRVAIPLRFSIVLSSISCARLLRSIATGKAPIRSQGLTTLPHGLNSGAPLPLVPTACCSFHVAGTGRSPSTSLVKLSLDIRESRFHLVVSQIRCEMVNSVPFESSQHDSIRVAKVTGTMLMH</sequence>
<evidence type="ECO:0000313" key="2">
    <source>
        <dbReference type="Proteomes" id="UP000030706"/>
    </source>
</evidence>
<evidence type="ECO:0000313" key="1">
    <source>
        <dbReference type="EMBL" id="KEQ81820.1"/>
    </source>
</evidence>
<dbReference type="Proteomes" id="UP000030706">
    <property type="component" value="Unassembled WGS sequence"/>
</dbReference>
<dbReference type="HOGENOM" id="CLU_1731072_0_0_1"/>
<dbReference type="RefSeq" id="XP_029758007.1">
    <property type="nucleotide sequence ID" value="XM_029910278.1"/>
</dbReference>
<keyword evidence="2" id="KW-1185">Reference proteome</keyword>